<sequence length="292" mass="32852">LRALCKMCSHHALLPRSLKIPLCYDRSGTPLYNGGYADVWKAEHEGRQVAVKALRVYLKDDFEKITSGFCKEVVVWKRLLHPNVLPLLGVTMVNTPESPLFAMASKWMENGNINDFIRRRQDVNRFELLKDVAKGLIYMHSQDVIHGDLKGANIVIDQYFHACLADFGLATIASDSANPTTFGSSVKGGTTRWMSPELLDPEPFNIECSRPTKESDSYALGMVILEVLSGHPPFKQCKDTVVMLRVLEGGKPERPEGPEGEWFTDDLWEVLALCWESQRESRPSIAAILEFL</sequence>
<evidence type="ECO:0000259" key="3">
    <source>
        <dbReference type="PROSITE" id="PS50011"/>
    </source>
</evidence>
<keyword evidence="1" id="KW-0547">Nucleotide-binding</keyword>
<dbReference type="InterPro" id="IPR011009">
    <property type="entry name" value="Kinase-like_dom_sf"/>
</dbReference>
<keyword evidence="2" id="KW-0067">ATP-binding</keyword>
<dbReference type="InterPro" id="IPR008271">
    <property type="entry name" value="Ser/Thr_kinase_AS"/>
</dbReference>
<evidence type="ECO:0000313" key="5">
    <source>
        <dbReference type="Proteomes" id="UP000736335"/>
    </source>
</evidence>
<keyword evidence="4" id="KW-0808">Transferase</keyword>
<dbReference type="InterPro" id="IPR051681">
    <property type="entry name" value="Ser/Thr_Kinases-Pseudokinases"/>
</dbReference>
<keyword evidence="5" id="KW-1185">Reference proteome</keyword>
<dbReference type="PIRSF" id="PIRSF000654">
    <property type="entry name" value="Integrin-linked_kinase"/>
    <property type="match status" value="1"/>
</dbReference>
<keyword evidence="4" id="KW-0418">Kinase</keyword>
<dbReference type="PROSITE" id="PS00108">
    <property type="entry name" value="PROTEIN_KINASE_ST"/>
    <property type="match status" value="1"/>
</dbReference>
<evidence type="ECO:0000256" key="1">
    <source>
        <dbReference type="ARBA" id="ARBA00022741"/>
    </source>
</evidence>
<protein>
    <submittedName>
        <fullName evidence="4">Kinase-like domain-containing protein</fullName>
    </submittedName>
</protein>
<evidence type="ECO:0000313" key="4">
    <source>
        <dbReference type="EMBL" id="KAF9789495.1"/>
    </source>
</evidence>
<proteinExistence type="predicted"/>
<dbReference type="Gene3D" id="1.10.510.10">
    <property type="entry name" value="Transferase(Phosphotransferase) domain 1"/>
    <property type="match status" value="1"/>
</dbReference>
<dbReference type="PRINTS" id="PR00109">
    <property type="entry name" value="TYRKINASE"/>
</dbReference>
<feature type="non-terminal residue" evidence="4">
    <location>
        <position position="292"/>
    </location>
</feature>
<evidence type="ECO:0000256" key="2">
    <source>
        <dbReference type="ARBA" id="ARBA00022840"/>
    </source>
</evidence>
<feature type="domain" description="Protein kinase" evidence="3">
    <location>
        <begin position="25"/>
        <end position="292"/>
    </location>
</feature>
<accession>A0A9P6LA68</accession>
<dbReference type="InterPro" id="IPR001245">
    <property type="entry name" value="Ser-Thr/Tyr_kinase_cat_dom"/>
</dbReference>
<dbReference type="AlphaFoldDB" id="A0A9P6LA68"/>
<dbReference type="SMART" id="SM00220">
    <property type="entry name" value="S_TKc"/>
    <property type="match status" value="1"/>
</dbReference>
<organism evidence="4 5">
    <name type="scientific">Thelephora terrestris</name>
    <dbReference type="NCBI Taxonomy" id="56493"/>
    <lineage>
        <taxon>Eukaryota</taxon>
        <taxon>Fungi</taxon>
        <taxon>Dikarya</taxon>
        <taxon>Basidiomycota</taxon>
        <taxon>Agaricomycotina</taxon>
        <taxon>Agaricomycetes</taxon>
        <taxon>Thelephorales</taxon>
        <taxon>Thelephoraceae</taxon>
        <taxon>Thelephora</taxon>
    </lineage>
</organism>
<comment type="caution">
    <text evidence="4">The sequence shown here is derived from an EMBL/GenBank/DDBJ whole genome shotgun (WGS) entry which is preliminary data.</text>
</comment>
<dbReference type="InterPro" id="IPR000719">
    <property type="entry name" value="Prot_kinase_dom"/>
</dbReference>
<dbReference type="SUPFAM" id="SSF56112">
    <property type="entry name" value="Protein kinase-like (PK-like)"/>
    <property type="match status" value="1"/>
</dbReference>
<dbReference type="EMBL" id="WIUZ02000003">
    <property type="protein sequence ID" value="KAF9789495.1"/>
    <property type="molecule type" value="Genomic_DNA"/>
</dbReference>
<dbReference type="PANTHER" id="PTHR44329:SF298">
    <property type="entry name" value="MIXED LINEAGE KINASE DOMAIN-LIKE PROTEIN"/>
    <property type="match status" value="1"/>
</dbReference>
<dbReference type="GO" id="GO:0005524">
    <property type="term" value="F:ATP binding"/>
    <property type="evidence" value="ECO:0007669"/>
    <property type="project" value="UniProtKB-KW"/>
</dbReference>
<feature type="non-terminal residue" evidence="4">
    <location>
        <position position="1"/>
    </location>
</feature>
<name>A0A9P6LA68_9AGAM</name>
<gene>
    <name evidence="4" type="ORF">BJ322DRAFT_980365</name>
</gene>
<reference evidence="4" key="1">
    <citation type="journal article" date="2020" name="Nat. Commun.">
        <title>Large-scale genome sequencing of mycorrhizal fungi provides insights into the early evolution of symbiotic traits.</title>
        <authorList>
            <person name="Miyauchi S."/>
            <person name="Kiss E."/>
            <person name="Kuo A."/>
            <person name="Drula E."/>
            <person name="Kohler A."/>
            <person name="Sanchez-Garcia M."/>
            <person name="Morin E."/>
            <person name="Andreopoulos B."/>
            <person name="Barry K.W."/>
            <person name="Bonito G."/>
            <person name="Buee M."/>
            <person name="Carver A."/>
            <person name="Chen C."/>
            <person name="Cichocki N."/>
            <person name="Clum A."/>
            <person name="Culley D."/>
            <person name="Crous P.W."/>
            <person name="Fauchery L."/>
            <person name="Girlanda M."/>
            <person name="Hayes R.D."/>
            <person name="Keri Z."/>
            <person name="LaButti K."/>
            <person name="Lipzen A."/>
            <person name="Lombard V."/>
            <person name="Magnuson J."/>
            <person name="Maillard F."/>
            <person name="Murat C."/>
            <person name="Nolan M."/>
            <person name="Ohm R.A."/>
            <person name="Pangilinan J."/>
            <person name="Pereira M.F."/>
            <person name="Perotto S."/>
            <person name="Peter M."/>
            <person name="Pfister S."/>
            <person name="Riley R."/>
            <person name="Sitrit Y."/>
            <person name="Stielow J.B."/>
            <person name="Szollosi G."/>
            <person name="Zifcakova L."/>
            <person name="Stursova M."/>
            <person name="Spatafora J.W."/>
            <person name="Tedersoo L."/>
            <person name="Vaario L.M."/>
            <person name="Yamada A."/>
            <person name="Yan M."/>
            <person name="Wang P."/>
            <person name="Xu J."/>
            <person name="Bruns T."/>
            <person name="Baldrian P."/>
            <person name="Vilgalys R."/>
            <person name="Dunand C."/>
            <person name="Henrissat B."/>
            <person name="Grigoriev I.V."/>
            <person name="Hibbett D."/>
            <person name="Nagy L.G."/>
            <person name="Martin F.M."/>
        </authorList>
    </citation>
    <scope>NUCLEOTIDE SEQUENCE</scope>
    <source>
        <strain evidence="4">UH-Tt-Lm1</strain>
    </source>
</reference>
<dbReference type="Pfam" id="PF07714">
    <property type="entry name" value="PK_Tyr_Ser-Thr"/>
    <property type="match status" value="1"/>
</dbReference>
<dbReference type="OrthoDB" id="3248549at2759"/>
<reference evidence="4" key="2">
    <citation type="submission" date="2020-11" db="EMBL/GenBank/DDBJ databases">
        <authorList>
            <consortium name="DOE Joint Genome Institute"/>
            <person name="Kuo A."/>
            <person name="Miyauchi S."/>
            <person name="Kiss E."/>
            <person name="Drula E."/>
            <person name="Kohler A."/>
            <person name="Sanchez-Garcia M."/>
            <person name="Andreopoulos B."/>
            <person name="Barry K.W."/>
            <person name="Bonito G."/>
            <person name="Buee M."/>
            <person name="Carver A."/>
            <person name="Chen C."/>
            <person name="Cichocki N."/>
            <person name="Clum A."/>
            <person name="Culley D."/>
            <person name="Crous P.W."/>
            <person name="Fauchery L."/>
            <person name="Girlanda M."/>
            <person name="Hayes R."/>
            <person name="Keri Z."/>
            <person name="Labutti K."/>
            <person name="Lipzen A."/>
            <person name="Lombard V."/>
            <person name="Magnuson J."/>
            <person name="Maillard F."/>
            <person name="Morin E."/>
            <person name="Murat C."/>
            <person name="Nolan M."/>
            <person name="Ohm R."/>
            <person name="Pangilinan J."/>
            <person name="Pereira M."/>
            <person name="Perotto S."/>
            <person name="Peter M."/>
            <person name="Riley R."/>
            <person name="Sitrit Y."/>
            <person name="Stielow B."/>
            <person name="Szollosi G."/>
            <person name="Zifcakova L."/>
            <person name="Stursova M."/>
            <person name="Spatafora J.W."/>
            <person name="Tedersoo L."/>
            <person name="Vaario L.-M."/>
            <person name="Yamada A."/>
            <person name="Yan M."/>
            <person name="Wang P."/>
            <person name="Xu J."/>
            <person name="Bruns T."/>
            <person name="Baldrian P."/>
            <person name="Vilgalys R."/>
            <person name="Henrissat B."/>
            <person name="Grigoriev I.V."/>
            <person name="Hibbett D."/>
            <person name="Nagy L.G."/>
            <person name="Martin F.M."/>
        </authorList>
    </citation>
    <scope>NUCLEOTIDE SEQUENCE</scope>
    <source>
        <strain evidence="4">UH-Tt-Lm1</strain>
    </source>
</reference>
<dbReference type="GO" id="GO:0004674">
    <property type="term" value="F:protein serine/threonine kinase activity"/>
    <property type="evidence" value="ECO:0007669"/>
    <property type="project" value="TreeGrafter"/>
</dbReference>
<dbReference type="Proteomes" id="UP000736335">
    <property type="component" value="Unassembled WGS sequence"/>
</dbReference>
<dbReference type="PANTHER" id="PTHR44329">
    <property type="entry name" value="SERINE/THREONINE-PROTEIN KINASE TNNI3K-RELATED"/>
    <property type="match status" value="1"/>
</dbReference>
<dbReference type="PROSITE" id="PS50011">
    <property type="entry name" value="PROTEIN_KINASE_DOM"/>
    <property type="match status" value="1"/>
</dbReference>